<feature type="transmembrane region" description="Helical" evidence="1">
    <location>
        <begin position="12"/>
        <end position="35"/>
    </location>
</feature>
<evidence type="ECO:0008006" key="4">
    <source>
        <dbReference type="Google" id="ProtNLM"/>
    </source>
</evidence>
<name>A0ABX7DVV8_9BACI</name>
<gene>
    <name evidence="2" type="ORF">I5776_10980</name>
</gene>
<proteinExistence type="predicted"/>
<keyword evidence="1" id="KW-0812">Transmembrane</keyword>
<accession>A0ABX7DVV8</accession>
<sequence>MKNLKGEILLHPITAIETTVSIIFVIVTFIISLLLPKKIRKLSFIIGALLLMLLLLYFTIRPFWVDYQVSKKMELLNQYLRVKYPHQEWAISRQEGRQYNPHHLEVEFENEKGWKYTYLIVNEKNICQSIWTPPEGKLPEEGKHFESNHCE</sequence>
<protein>
    <recommendedName>
        <fullName evidence="4">NADH dehydrogenase subunit 6</fullName>
    </recommendedName>
</protein>
<dbReference type="EMBL" id="CP065425">
    <property type="protein sequence ID" value="QQZ07628.1"/>
    <property type="molecule type" value="Genomic_DNA"/>
</dbReference>
<organism evidence="2 3">
    <name type="scientific">Heyndrickxia vini</name>
    <dbReference type="NCBI Taxonomy" id="1476025"/>
    <lineage>
        <taxon>Bacteria</taxon>
        <taxon>Bacillati</taxon>
        <taxon>Bacillota</taxon>
        <taxon>Bacilli</taxon>
        <taxon>Bacillales</taxon>
        <taxon>Bacillaceae</taxon>
        <taxon>Heyndrickxia</taxon>
    </lineage>
</organism>
<reference evidence="2 3" key="1">
    <citation type="submission" date="2020-11" db="EMBL/GenBank/DDBJ databases">
        <title>Taxonomic evaluation of the Bacillus sporothermodurans group of bacteria based on whole genome sequences.</title>
        <authorList>
            <person name="Fiedler G."/>
            <person name="Herbstmann A.-D."/>
            <person name="Doll E."/>
            <person name="Wenning M."/>
            <person name="Brinks E."/>
            <person name="Kabisch J."/>
            <person name="Breitenwieser F."/>
            <person name="Lappann M."/>
            <person name="Boehnlein C."/>
            <person name="Franz C."/>
        </authorList>
    </citation>
    <scope>NUCLEOTIDE SEQUENCE [LARGE SCALE GENOMIC DNA]</scope>
    <source>
        <strain evidence="2 3">JCM 19841</strain>
    </source>
</reference>
<keyword evidence="1" id="KW-1133">Transmembrane helix</keyword>
<dbReference type="Proteomes" id="UP000595691">
    <property type="component" value="Chromosome"/>
</dbReference>
<keyword evidence="1" id="KW-0472">Membrane</keyword>
<evidence type="ECO:0000313" key="3">
    <source>
        <dbReference type="Proteomes" id="UP000595691"/>
    </source>
</evidence>
<feature type="transmembrane region" description="Helical" evidence="1">
    <location>
        <begin position="42"/>
        <end position="64"/>
    </location>
</feature>
<evidence type="ECO:0000256" key="1">
    <source>
        <dbReference type="SAM" id="Phobius"/>
    </source>
</evidence>
<dbReference type="RefSeq" id="WP_202776465.1">
    <property type="nucleotide sequence ID" value="NZ_CP065425.1"/>
</dbReference>
<keyword evidence="3" id="KW-1185">Reference proteome</keyword>
<evidence type="ECO:0000313" key="2">
    <source>
        <dbReference type="EMBL" id="QQZ07628.1"/>
    </source>
</evidence>